<reference evidence="2 3" key="1">
    <citation type="submission" date="2024-09" db="EMBL/GenBank/DDBJ databases">
        <authorList>
            <person name="Sun Q."/>
            <person name="Mori K."/>
        </authorList>
    </citation>
    <scope>NUCLEOTIDE SEQUENCE [LARGE SCALE GENOMIC DNA]</scope>
    <source>
        <strain evidence="2 3">JCM 13519</strain>
    </source>
</reference>
<dbReference type="InterPro" id="IPR029154">
    <property type="entry name" value="HIBADH-like_NADP-bd"/>
</dbReference>
<dbReference type="Gene3D" id="1.10.1040.10">
    <property type="entry name" value="N-(1-d-carboxylethyl)-l-norvaline Dehydrogenase, domain 2"/>
    <property type="match status" value="1"/>
</dbReference>
<feature type="domain" description="3-hydroxyisobutyrate dehydrogenase-like NAD-binding" evidence="1">
    <location>
        <begin position="10"/>
        <end position="42"/>
    </location>
</feature>
<sequence>MKGPDHEQPGNGQAAKLVNNLILGVNMNALAEGLKFGAQYNLPESGGEQRTP</sequence>
<evidence type="ECO:0000313" key="2">
    <source>
        <dbReference type="EMBL" id="MFB9716461.1"/>
    </source>
</evidence>
<organism evidence="2 3">
    <name type="scientific">Arthrobacter methylotrophus</name>
    <dbReference type="NCBI Taxonomy" id="121291"/>
    <lineage>
        <taxon>Bacteria</taxon>
        <taxon>Bacillati</taxon>
        <taxon>Actinomycetota</taxon>
        <taxon>Actinomycetes</taxon>
        <taxon>Micrococcales</taxon>
        <taxon>Micrococcaceae</taxon>
        <taxon>Arthrobacter</taxon>
    </lineage>
</organism>
<gene>
    <name evidence="2" type="ORF">ACFFPI_20385</name>
</gene>
<dbReference type="RefSeq" id="WP_345053990.1">
    <property type="nucleotide sequence ID" value="NZ_BAABED010000001.1"/>
</dbReference>
<dbReference type="InterPro" id="IPR013328">
    <property type="entry name" value="6PGD_dom2"/>
</dbReference>
<name>A0ABV5UW95_9MICC</name>
<dbReference type="Proteomes" id="UP001589536">
    <property type="component" value="Unassembled WGS sequence"/>
</dbReference>
<keyword evidence="3" id="KW-1185">Reference proteome</keyword>
<dbReference type="EMBL" id="JBHMBH010000050">
    <property type="protein sequence ID" value="MFB9716461.1"/>
    <property type="molecule type" value="Genomic_DNA"/>
</dbReference>
<protein>
    <submittedName>
        <fullName evidence="2">NAD-binding protein</fullName>
    </submittedName>
</protein>
<dbReference type="Pfam" id="PF14833">
    <property type="entry name" value="NAD_binding_11"/>
    <property type="match status" value="1"/>
</dbReference>
<dbReference type="InterPro" id="IPR008927">
    <property type="entry name" value="6-PGluconate_DH-like_C_sf"/>
</dbReference>
<dbReference type="SUPFAM" id="SSF48179">
    <property type="entry name" value="6-phosphogluconate dehydrogenase C-terminal domain-like"/>
    <property type="match status" value="1"/>
</dbReference>
<proteinExistence type="predicted"/>
<accession>A0ABV5UW95</accession>
<evidence type="ECO:0000259" key="1">
    <source>
        <dbReference type="Pfam" id="PF14833"/>
    </source>
</evidence>
<comment type="caution">
    <text evidence="2">The sequence shown here is derived from an EMBL/GenBank/DDBJ whole genome shotgun (WGS) entry which is preliminary data.</text>
</comment>
<evidence type="ECO:0000313" key="3">
    <source>
        <dbReference type="Proteomes" id="UP001589536"/>
    </source>
</evidence>